<name>A0ABD5DZJ8_9ACTN</name>
<dbReference type="InterPro" id="IPR001387">
    <property type="entry name" value="Cro/C1-type_HTH"/>
</dbReference>
<dbReference type="InterPro" id="IPR043917">
    <property type="entry name" value="DUF5753"/>
</dbReference>
<dbReference type="PROSITE" id="PS50943">
    <property type="entry name" value="HTH_CROC1"/>
    <property type="match status" value="1"/>
</dbReference>
<evidence type="ECO:0000313" key="2">
    <source>
        <dbReference type="EMBL" id="MDT0414606.1"/>
    </source>
</evidence>
<evidence type="ECO:0000259" key="1">
    <source>
        <dbReference type="PROSITE" id="PS50943"/>
    </source>
</evidence>
<dbReference type="Gene3D" id="1.10.260.40">
    <property type="entry name" value="lambda repressor-like DNA-binding domains"/>
    <property type="match status" value="1"/>
</dbReference>
<reference evidence="3" key="1">
    <citation type="submission" date="2023-07" db="EMBL/GenBank/DDBJ databases">
        <title>30 novel species of actinomycetes from the DSMZ collection.</title>
        <authorList>
            <person name="Nouioui I."/>
        </authorList>
    </citation>
    <scope>NUCLEOTIDE SEQUENCE [LARGE SCALE GENOMIC DNA]</scope>
    <source>
        <strain evidence="3">DSM 41982</strain>
    </source>
</reference>
<proteinExistence type="predicted"/>
<dbReference type="Proteomes" id="UP001183607">
    <property type="component" value="Unassembled WGS sequence"/>
</dbReference>
<dbReference type="SUPFAM" id="SSF47413">
    <property type="entry name" value="lambda repressor-like DNA-binding domains"/>
    <property type="match status" value="1"/>
</dbReference>
<sequence>MPRMMTTGEPERSEVLLAFGAVLKRLRVLRELTQQEFADRVRFSPATVSSIEQGRRMPPEDFIGQSEAVLEARGVLEAFVPYLSRRRGMPNWYQEWAAMERSALGVYTYESRLLPGILQTPAYIRALLRAVPPTPRQEVIEERVESRLARQELLSTKRDPPTTYGFVIEQSVLDRGFGGVSVAQEQLTHLLDVIRDNWNVSAQIIPRYQPEHAGLDGPVHLMEAADHRWHAYTEGQLSGALISDPEPVSRLKQRYAKLSAQALSESDSKRLIEEMRDAT</sequence>
<dbReference type="RefSeq" id="WP_093852728.1">
    <property type="nucleotide sequence ID" value="NZ_JAVRER010000004.1"/>
</dbReference>
<dbReference type="InterPro" id="IPR010982">
    <property type="entry name" value="Lambda_DNA-bd_dom_sf"/>
</dbReference>
<accession>A0ABD5DZJ8</accession>
<dbReference type="AlphaFoldDB" id="A0ABD5DZJ8"/>
<protein>
    <submittedName>
        <fullName evidence="2">Helix-turn-helix transcriptional regulator</fullName>
    </submittedName>
</protein>
<comment type="caution">
    <text evidence="2">The sequence shown here is derived from an EMBL/GenBank/DDBJ whole genome shotgun (WGS) entry which is preliminary data.</text>
</comment>
<gene>
    <name evidence="2" type="ORF">RM574_03815</name>
</gene>
<feature type="domain" description="HTH cro/C1-type" evidence="1">
    <location>
        <begin position="23"/>
        <end position="58"/>
    </location>
</feature>
<dbReference type="CDD" id="cd00093">
    <property type="entry name" value="HTH_XRE"/>
    <property type="match status" value="1"/>
</dbReference>
<organism evidence="2 3">
    <name type="scientific">Streptomyces evansiae</name>
    <dbReference type="NCBI Taxonomy" id="3075535"/>
    <lineage>
        <taxon>Bacteria</taxon>
        <taxon>Bacillati</taxon>
        <taxon>Actinomycetota</taxon>
        <taxon>Actinomycetes</taxon>
        <taxon>Kitasatosporales</taxon>
        <taxon>Streptomycetaceae</taxon>
        <taxon>Streptomyces</taxon>
    </lineage>
</organism>
<dbReference type="SMART" id="SM00530">
    <property type="entry name" value="HTH_XRE"/>
    <property type="match status" value="1"/>
</dbReference>
<dbReference type="Pfam" id="PF19054">
    <property type="entry name" value="DUF5753"/>
    <property type="match status" value="1"/>
</dbReference>
<dbReference type="Pfam" id="PF13560">
    <property type="entry name" value="HTH_31"/>
    <property type="match status" value="1"/>
</dbReference>
<evidence type="ECO:0000313" key="3">
    <source>
        <dbReference type="Proteomes" id="UP001183607"/>
    </source>
</evidence>
<dbReference type="EMBL" id="JAVRER010000004">
    <property type="protein sequence ID" value="MDT0414606.1"/>
    <property type="molecule type" value="Genomic_DNA"/>
</dbReference>